<organism evidence="1">
    <name type="scientific">Fusarium oxysporum (strain Fo5176)</name>
    <name type="common">Fusarium vascular wilt</name>
    <dbReference type="NCBI Taxonomy" id="660025"/>
    <lineage>
        <taxon>Eukaryota</taxon>
        <taxon>Fungi</taxon>
        <taxon>Dikarya</taxon>
        <taxon>Ascomycota</taxon>
        <taxon>Pezizomycotina</taxon>
        <taxon>Sordariomycetes</taxon>
        <taxon>Hypocreomycetidae</taxon>
        <taxon>Hypocreales</taxon>
        <taxon>Nectriaceae</taxon>
        <taxon>Fusarium</taxon>
        <taxon>Fusarium oxysporum species complex</taxon>
    </lineage>
</organism>
<sequence>MNRGHSSPTSRAVIDHLRASIRGYDAEYLLQIPTGRIPGGGSKVTAGVTPP</sequence>
<name>F9GEX8_FUSOF</name>
<dbReference type="EMBL" id="AFQF01006645">
    <property type="protein sequence ID" value="EGU72282.1"/>
    <property type="molecule type" value="Genomic_DNA"/>
</dbReference>
<reference evidence="1" key="1">
    <citation type="journal article" date="2012" name="Mol. Plant Microbe Interact.">
        <title>A highly conserved effector in Fusarium oxysporum is required for full virulence on Arabidopsis.</title>
        <authorList>
            <person name="Thatcher L.F."/>
            <person name="Gardiner D.M."/>
            <person name="Kazan K."/>
            <person name="Manners J."/>
        </authorList>
    </citation>
    <scope>NUCLEOTIDE SEQUENCE [LARGE SCALE GENOMIC DNA]</scope>
    <source>
        <strain evidence="1">Fo5176</strain>
    </source>
</reference>
<accession>F9GEX8</accession>
<gene>
    <name evidence="1" type="ORF">FOXB_17212</name>
</gene>
<proteinExistence type="predicted"/>
<evidence type="ECO:0000313" key="1">
    <source>
        <dbReference type="EMBL" id="EGU72282.1"/>
    </source>
</evidence>
<protein>
    <submittedName>
        <fullName evidence="1">Uncharacterized protein</fullName>
    </submittedName>
</protein>
<dbReference type="AlphaFoldDB" id="F9GEX8"/>
<comment type="caution">
    <text evidence="1">The sequence shown here is derived from an EMBL/GenBank/DDBJ whole genome shotgun (WGS) entry which is preliminary data.</text>
</comment>